<dbReference type="AlphaFoldDB" id="A0A7Y6IRL6"/>
<gene>
    <name evidence="1" type="ORF">HT134_23575</name>
</gene>
<sequence length="53" mass="6168">MGFGTYSCLRRRTLRGCARAYWENSAIGGLSGALYGIGRVGWRGRHWWRRVHR</sequence>
<evidence type="ECO:0000313" key="1">
    <source>
        <dbReference type="EMBL" id="NUW43094.1"/>
    </source>
</evidence>
<name>A0A7Y6IRL6_9ACTN</name>
<dbReference type="Proteomes" id="UP000546126">
    <property type="component" value="Unassembled WGS sequence"/>
</dbReference>
<reference evidence="1 2" key="1">
    <citation type="submission" date="2020-06" db="EMBL/GenBank/DDBJ databases">
        <authorList>
            <person name="Chanama M."/>
        </authorList>
    </citation>
    <scope>NUCLEOTIDE SEQUENCE [LARGE SCALE GENOMIC DNA]</scope>
    <source>
        <strain evidence="1 2">TBRC6557</strain>
    </source>
</reference>
<accession>A0A7Y6IRL6</accession>
<proteinExistence type="predicted"/>
<protein>
    <submittedName>
        <fullName evidence="1">Uncharacterized protein</fullName>
    </submittedName>
</protein>
<keyword evidence="2" id="KW-1185">Reference proteome</keyword>
<dbReference type="EMBL" id="JABWGO010000005">
    <property type="protein sequence ID" value="NUW43094.1"/>
    <property type="molecule type" value="Genomic_DNA"/>
</dbReference>
<evidence type="ECO:0000313" key="2">
    <source>
        <dbReference type="Proteomes" id="UP000546126"/>
    </source>
</evidence>
<organism evidence="1 2">
    <name type="scientific">Nonomuraea rhodomycinica</name>
    <dbReference type="NCBI Taxonomy" id="1712872"/>
    <lineage>
        <taxon>Bacteria</taxon>
        <taxon>Bacillati</taxon>
        <taxon>Actinomycetota</taxon>
        <taxon>Actinomycetes</taxon>
        <taxon>Streptosporangiales</taxon>
        <taxon>Streptosporangiaceae</taxon>
        <taxon>Nonomuraea</taxon>
    </lineage>
</organism>
<comment type="caution">
    <text evidence="1">The sequence shown here is derived from an EMBL/GenBank/DDBJ whole genome shotgun (WGS) entry which is preliminary data.</text>
</comment>
<dbReference type="RefSeq" id="WP_175602605.1">
    <property type="nucleotide sequence ID" value="NZ_JABWGO010000005.1"/>
</dbReference>